<dbReference type="AlphaFoldDB" id="A0A5C4TE64"/>
<dbReference type="InterPro" id="IPR018060">
    <property type="entry name" value="HTH_AraC"/>
</dbReference>
<dbReference type="SMART" id="SM00342">
    <property type="entry name" value="HTH_ARAC"/>
    <property type="match status" value="1"/>
</dbReference>
<protein>
    <submittedName>
        <fullName evidence="5">AraC family transcriptional regulator</fullName>
    </submittedName>
</protein>
<keyword evidence="1" id="KW-0805">Transcription regulation</keyword>
<dbReference type="Proteomes" id="UP000307943">
    <property type="component" value="Unassembled WGS sequence"/>
</dbReference>
<dbReference type="InterPro" id="IPR020449">
    <property type="entry name" value="Tscrpt_reg_AraC-type_HTH"/>
</dbReference>
<dbReference type="PANTHER" id="PTHR43280">
    <property type="entry name" value="ARAC-FAMILY TRANSCRIPTIONAL REGULATOR"/>
    <property type="match status" value="1"/>
</dbReference>
<dbReference type="GO" id="GO:0043565">
    <property type="term" value="F:sequence-specific DNA binding"/>
    <property type="evidence" value="ECO:0007669"/>
    <property type="project" value="InterPro"/>
</dbReference>
<evidence type="ECO:0000259" key="4">
    <source>
        <dbReference type="PROSITE" id="PS01124"/>
    </source>
</evidence>
<dbReference type="InterPro" id="IPR037923">
    <property type="entry name" value="HTH-like"/>
</dbReference>
<evidence type="ECO:0000256" key="2">
    <source>
        <dbReference type="ARBA" id="ARBA00023125"/>
    </source>
</evidence>
<dbReference type="InterPro" id="IPR018062">
    <property type="entry name" value="HTH_AraC-typ_CS"/>
</dbReference>
<evidence type="ECO:0000256" key="3">
    <source>
        <dbReference type="ARBA" id="ARBA00023163"/>
    </source>
</evidence>
<dbReference type="PANTHER" id="PTHR43280:SF30">
    <property type="entry name" value="MMSAB OPERON REGULATORY PROTEIN"/>
    <property type="match status" value="1"/>
</dbReference>
<accession>A0A5C4TE64</accession>
<keyword evidence="3" id="KW-0804">Transcription</keyword>
<dbReference type="SUPFAM" id="SSF46689">
    <property type="entry name" value="Homeodomain-like"/>
    <property type="match status" value="2"/>
</dbReference>
<keyword evidence="6" id="KW-1185">Reference proteome</keyword>
<dbReference type="PROSITE" id="PS01124">
    <property type="entry name" value="HTH_ARAC_FAMILY_2"/>
    <property type="match status" value="1"/>
</dbReference>
<comment type="caution">
    <text evidence="5">The sequence shown here is derived from an EMBL/GenBank/DDBJ whole genome shotgun (WGS) entry which is preliminary data.</text>
</comment>
<dbReference type="Pfam" id="PF02311">
    <property type="entry name" value="AraC_binding"/>
    <property type="match status" value="1"/>
</dbReference>
<gene>
    <name evidence="5" type="ORF">FE784_07810</name>
</gene>
<organism evidence="5 6">
    <name type="scientific">Paenibacillus hemerocallicola</name>
    <dbReference type="NCBI Taxonomy" id="1172614"/>
    <lineage>
        <taxon>Bacteria</taxon>
        <taxon>Bacillati</taxon>
        <taxon>Bacillota</taxon>
        <taxon>Bacilli</taxon>
        <taxon>Bacillales</taxon>
        <taxon>Paenibacillaceae</taxon>
        <taxon>Paenibacillus</taxon>
    </lineage>
</organism>
<dbReference type="OrthoDB" id="9807321at2"/>
<dbReference type="InterPro" id="IPR003313">
    <property type="entry name" value="AraC-bd"/>
</dbReference>
<dbReference type="SUPFAM" id="SSF51215">
    <property type="entry name" value="Regulatory protein AraC"/>
    <property type="match status" value="1"/>
</dbReference>
<dbReference type="InterPro" id="IPR009057">
    <property type="entry name" value="Homeodomain-like_sf"/>
</dbReference>
<dbReference type="RefSeq" id="WP_139601585.1">
    <property type="nucleotide sequence ID" value="NZ_VDCQ01000008.1"/>
</dbReference>
<dbReference type="PROSITE" id="PS00041">
    <property type="entry name" value="HTH_ARAC_FAMILY_1"/>
    <property type="match status" value="1"/>
</dbReference>
<dbReference type="Gene3D" id="1.10.10.60">
    <property type="entry name" value="Homeodomain-like"/>
    <property type="match status" value="2"/>
</dbReference>
<dbReference type="PRINTS" id="PR00032">
    <property type="entry name" value="HTHARAC"/>
</dbReference>
<evidence type="ECO:0000313" key="6">
    <source>
        <dbReference type="Proteomes" id="UP000307943"/>
    </source>
</evidence>
<reference evidence="5 6" key="1">
    <citation type="submission" date="2019-05" db="EMBL/GenBank/DDBJ databases">
        <title>We sequenced the genome of Paenibacillus hemerocallicola KCTC 33185 for further insight into its adaptation and study the phylogeny of Paenibacillus.</title>
        <authorList>
            <person name="Narsing Rao M.P."/>
        </authorList>
    </citation>
    <scope>NUCLEOTIDE SEQUENCE [LARGE SCALE GENOMIC DNA]</scope>
    <source>
        <strain evidence="5 6">KCTC 33185</strain>
    </source>
</reference>
<sequence>MDYDLLNGFSPKLLDVVVRDAPYWHTFECQSLRESTRLHVLAYVYAGSGSLRLGERQWELKPGMIFQVWPGERMLIKTKWSEPVCFYSVHYMYGVLHWKGCTAEWRESNGPLPLGIVLPDIGGPDAREAFERLYRIWQDKDGGNEWEARIEFLSTVRLVAAGGRRKRAADEAAGAAAVREAIAYMKSHYRKELSRNAVAQEVALSPAYFSSLFKSHTGYTPIQYIHRLRLDRAKQLLREGEMPIRQVAEEVGFADSFYFTRLFTKETGMSPREYRHA</sequence>
<proteinExistence type="predicted"/>
<keyword evidence="2" id="KW-0238">DNA-binding</keyword>
<dbReference type="Pfam" id="PF12833">
    <property type="entry name" value="HTH_18"/>
    <property type="match status" value="1"/>
</dbReference>
<evidence type="ECO:0000256" key="1">
    <source>
        <dbReference type="ARBA" id="ARBA00023015"/>
    </source>
</evidence>
<evidence type="ECO:0000313" key="5">
    <source>
        <dbReference type="EMBL" id="TNJ66780.1"/>
    </source>
</evidence>
<dbReference type="EMBL" id="VDCQ01000008">
    <property type="protein sequence ID" value="TNJ66780.1"/>
    <property type="molecule type" value="Genomic_DNA"/>
</dbReference>
<dbReference type="GO" id="GO:0003700">
    <property type="term" value="F:DNA-binding transcription factor activity"/>
    <property type="evidence" value="ECO:0007669"/>
    <property type="project" value="InterPro"/>
</dbReference>
<name>A0A5C4TE64_9BACL</name>
<feature type="domain" description="HTH araC/xylS-type" evidence="4">
    <location>
        <begin position="179"/>
        <end position="277"/>
    </location>
</feature>